<keyword evidence="2" id="KW-1185">Reference proteome</keyword>
<accession>A0AAD7G484</accession>
<comment type="caution">
    <text evidence="1">The sequence shown here is derived from an EMBL/GenBank/DDBJ whole genome shotgun (WGS) entry which is preliminary data.</text>
</comment>
<proteinExistence type="predicted"/>
<reference evidence="1" key="1">
    <citation type="submission" date="2023-03" db="EMBL/GenBank/DDBJ databases">
        <title>Massive genome expansion in bonnet fungi (Mycena s.s.) driven by repeated elements and novel gene families across ecological guilds.</title>
        <authorList>
            <consortium name="Lawrence Berkeley National Laboratory"/>
            <person name="Harder C.B."/>
            <person name="Miyauchi S."/>
            <person name="Viragh M."/>
            <person name="Kuo A."/>
            <person name="Thoen E."/>
            <person name="Andreopoulos B."/>
            <person name="Lu D."/>
            <person name="Skrede I."/>
            <person name="Drula E."/>
            <person name="Henrissat B."/>
            <person name="Morin E."/>
            <person name="Kohler A."/>
            <person name="Barry K."/>
            <person name="LaButti K."/>
            <person name="Morin E."/>
            <person name="Salamov A."/>
            <person name="Lipzen A."/>
            <person name="Mereny Z."/>
            <person name="Hegedus B."/>
            <person name="Baldrian P."/>
            <person name="Stursova M."/>
            <person name="Weitz H."/>
            <person name="Taylor A."/>
            <person name="Grigoriev I.V."/>
            <person name="Nagy L.G."/>
            <person name="Martin F."/>
            <person name="Kauserud H."/>
        </authorList>
    </citation>
    <scope>NUCLEOTIDE SEQUENCE</scope>
    <source>
        <strain evidence="1">CBHHK067</strain>
    </source>
</reference>
<evidence type="ECO:0000313" key="2">
    <source>
        <dbReference type="Proteomes" id="UP001221757"/>
    </source>
</evidence>
<name>A0AAD7G484_MYCRO</name>
<protein>
    <submittedName>
        <fullName evidence="1">Uncharacterized protein</fullName>
    </submittedName>
</protein>
<dbReference type="AlphaFoldDB" id="A0AAD7G484"/>
<organism evidence="1 2">
    <name type="scientific">Mycena rosella</name>
    <name type="common">Pink bonnet</name>
    <name type="synonym">Agaricus rosellus</name>
    <dbReference type="NCBI Taxonomy" id="1033263"/>
    <lineage>
        <taxon>Eukaryota</taxon>
        <taxon>Fungi</taxon>
        <taxon>Dikarya</taxon>
        <taxon>Basidiomycota</taxon>
        <taxon>Agaricomycotina</taxon>
        <taxon>Agaricomycetes</taxon>
        <taxon>Agaricomycetidae</taxon>
        <taxon>Agaricales</taxon>
        <taxon>Marasmiineae</taxon>
        <taxon>Mycenaceae</taxon>
        <taxon>Mycena</taxon>
    </lineage>
</organism>
<gene>
    <name evidence="1" type="ORF">B0H17DRAFT_1145665</name>
</gene>
<evidence type="ECO:0000313" key="1">
    <source>
        <dbReference type="EMBL" id="KAJ7658095.1"/>
    </source>
</evidence>
<sequence length="125" mass="14114">MFSLGYALGATAASSARTLRCVRKRRGNRPPADERRILSRQSAGVNRRWIVHGRVADGFGAAGMRNGILSSGFDFGAIERQSLGRPGPNFDMNNFGFQFQLNFYGSRIVILFHYFGFQNQWDQNY</sequence>
<dbReference type="Proteomes" id="UP001221757">
    <property type="component" value="Unassembled WGS sequence"/>
</dbReference>
<dbReference type="EMBL" id="JARKIE010000282">
    <property type="protein sequence ID" value="KAJ7658095.1"/>
    <property type="molecule type" value="Genomic_DNA"/>
</dbReference>